<evidence type="ECO:0000313" key="1">
    <source>
        <dbReference type="EMBL" id="UYM14848.1"/>
    </source>
</evidence>
<evidence type="ECO:0000313" key="2">
    <source>
        <dbReference type="Proteomes" id="UP001163255"/>
    </source>
</evidence>
<dbReference type="EMBL" id="CP103300">
    <property type="protein sequence ID" value="UYM14848.1"/>
    <property type="molecule type" value="Genomic_DNA"/>
</dbReference>
<keyword evidence="2" id="KW-1185">Reference proteome</keyword>
<dbReference type="RefSeq" id="WP_262596559.1">
    <property type="nucleotide sequence ID" value="NZ_CP103300.1"/>
</dbReference>
<dbReference type="SUPFAM" id="SSF141452">
    <property type="entry name" value="Hcp1-like"/>
    <property type="match status" value="1"/>
</dbReference>
<proteinExistence type="predicted"/>
<dbReference type="Pfam" id="PF05638">
    <property type="entry name" value="T6SS_HCP"/>
    <property type="match status" value="1"/>
</dbReference>
<accession>A0ABY6GRY4</accession>
<dbReference type="Gene3D" id="2.30.110.20">
    <property type="entry name" value="Hcp1-like"/>
    <property type="match status" value="1"/>
</dbReference>
<sequence>MANMFMKMGDNPVKGAATALVKGGSKISKKGWFCIRSMSWHGTRPIPMRTGDAYNCDTGKLMLSEIMFTKEMCGASEVLLSRLYVPGEFGDTVDVIITKPSRTGQGVEVYLHVVVDNARIVDYNISIADGATPFESLALAYSKIGVKHWNELKGGKLEAGGDVTFDLASGQAVSHAIKGGGSAPDEL</sequence>
<protein>
    <submittedName>
        <fullName evidence="1">Type VI secretion system tube protein Hcp</fullName>
    </submittedName>
</protein>
<reference evidence="1" key="1">
    <citation type="submission" date="2022-10" db="EMBL/GenBank/DDBJ databases">
        <title>Completed Genome Sequence of two octocoral isolated bacterium, Endozoicomonas euniceicola EF212T and Endozoicomonas gorgoniicola PS125T.</title>
        <authorList>
            <person name="Chiou Y.-J."/>
            <person name="Chen Y.-H."/>
        </authorList>
    </citation>
    <scope>NUCLEOTIDE SEQUENCE</scope>
    <source>
        <strain evidence="1">EF212</strain>
    </source>
</reference>
<organism evidence="1 2">
    <name type="scientific">Endozoicomonas euniceicola</name>
    <dbReference type="NCBI Taxonomy" id="1234143"/>
    <lineage>
        <taxon>Bacteria</taxon>
        <taxon>Pseudomonadati</taxon>
        <taxon>Pseudomonadota</taxon>
        <taxon>Gammaproteobacteria</taxon>
        <taxon>Oceanospirillales</taxon>
        <taxon>Endozoicomonadaceae</taxon>
        <taxon>Endozoicomonas</taxon>
    </lineage>
</organism>
<gene>
    <name evidence="1" type="ORF">NX720_18430</name>
</gene>
<dbReference type="InterPro" id="IPR008514">
    <property type="entry name" value="T6SS_Hcp"/>
</dbReference>
<dbReference type="Proteomes" id="UP001163255">
    <property type="component" value="Chromosome"/>
</dbReference>
<dbReference type="InterPro" id="IPR036624">
    <property type="entry name" value="Hcp1-lik_sf"/>
</dbReference>
<name>A0ABY6GRY4_9GAMM</name>